<feature type="compositionally biased region" description="Basic and acidic residues" evidence="1">
    <location>
        <begin position="188"/>
        <end position="204"/>
    </location>
</feature>
<evidence type="ECO:0000313" key="2">
    <source>
        <dbReference type="Proteomes" id="UP000515153"/>
    </source>
</evidence>
<reference evidence="3" key="2">
    <citation type="submission" date="2019-10" db="EMBL/GenBank/DDBJ databases">
        <authorList>
            <consortium name="NCBI Genome Project"/>
        </authorList>
    </citation>
    <scope>NUCLEOTIDE SEQUENCE</scope>
    <source>
        <strain evidence="3">NI907</strain>
    </source>
</reference>
<dbReference type="AlphaFoldDB" id="A0A6P8AVV4"/>
<feature type="region of interest" description="Disordered" evidence="1">
    <location>
        <begin position="230"/>
        <end position="322"/>
    </location>
</feature>
<dbReference type="KEGG" id="pgri:PgNI_08834"/>
<organism evidence="2 3">
    <name type="scientific">Pyricularia grisea</name>
    <name type="common">Crabgrass-specific blast fungus</name>
    <name type="synonym">Magnaporthe grisea</name>
    <dbReference type="NCBI Taxonomy" id="148305"/>
    <lineage>
        <taxon>Eukaryota</taxon>
        <taxon>Fungi</taxon>
        <taxon>Dikarya</taxon>
        <taxon>Ascomycota</taxon>
        <taxon>Pezizomycotina</taxon>
        <taxon>Sordariomycetes</taxon>
        <taxon>Sordariomycetidae</taxon>
        <taxon>Magnaporthales</taxon>
        <taxon>Pyriculariaceae</taxon>
        <taxon>Pyricularia</taxon>
    </lineage>
</organism>
<feature type="compositionally biased region" description="Low complexity" evidence="1">
    <location>
        <begin position="236"/>
        <end position="249"/>
    </location>
</feature>
<keyword evidence="2" id="KW-1185">Reference proteome</keyword>
<evidence type="ECO:0000256" key="1">
    <source>
        <dbReference type="SAM" id="MobiDB-lite"/>
    </source>
</evidence>
<feature type="compositionally biased region" description="Low complexity" evidence="1">
    <location>
        <begin position="90"/>
        <end position="104"/>
    </location>
</feature>
<protein>
    <submittedName>
        <fullName evidence="3">Uncharacterized protein</fullName>
    </submittedName>
</protein>
<evidence type="ECO:0000313" key="3">
    <source>
        <dbReference type="RefSeq" id="XP_030979058.1"/>
    </source>
</evidence>
<sequence>MCIQRFDQCTKCNLSYNQKTKQCDRNKAQNQGFLAQCLGLHRPCDRVVRTKPVNLEWYCARCRGPITAPMQPHQMMSYRGPTWQDPPPLSSQQRQLLQQQQQQAQKKKGKKPHGDQQRSATTDPIIPLLAAVKQPDSERNLTRSNAIRRHRTTSEASVLQRPDEAWVAREERTKRLRRENRSVASRSRGSEDRSKKQPKGEPPRVKMPLYVPAAGDPTNPNIVWAKHVVESKSKARQQQAASSSSSSSKAGRRDAERPSGSHSDPPAGFTYEKWQTEDPPRRKPSTKAVVPSTSYTSLPRAKKSHPPVTQLKSRPRTASAGATMRSLISPIFRRAASPDWVCADAKLIEKGREN</sequence>
<dbReference type="OrthoDB" id="5224193at2759"/>
<name>A0A6P8AVV4_PYRGI</name>
<gene>
    <name evidence="3" type="ORF">PgNI_08834</name>
</gene>
<feature type="region of interest" description="Disordered" evidence="1">
    <location>
        <begin position="69"/>
        <end position="161"/>
    </location>
</feature>
<dbReference type="GeneID" id="41963732"/>
<reference evidence="3" key="3">
    <citation type="submission" date="2025-08" db="UniProtKB">
        <authorList>
            <consortium name="RefSeq"/>
        </authorList>
    </citation>
    <scope>IDENTIFICATION</scope>
    <source>
        <strain evidence="3">NI907</strain>
    </source>
</reference>
<feature type="region of interest" description="Disordered" evidence="1">
    <location>
        <begin position="176"/>
        <end position="218"/>
    </location>
</feature>
<reference evidence="2 3" key="1">
    <citation type="journal article" date="2019" name="Mol. Biol. Evol.">
        <title>Blast fungal genomes show frequent chromosomal changes, gene gains and losses, and effector gene turnover.</title>
        <authorList>
            <person name="Gomez Luciano L.B."/>
            <person name="Jason Tsai I."/>
            <person name="Chuma I."/>
            <person name="Tosa Y."/>
            <person name="Chen Y.H."/>
            <person name="Li J.Y."/>
            <person name="Li M.Y."/>
            <person name="Jade Lu M.Y."/>
            <person name="Nakayashiki H."/>
            <person name="Li W.H."/>
        </authorList>
    </citation>
    <scope>NUCLEOTIDE SEQUENCE [LARGE SCALE GENOMIC DNA]</scope>
    <source>
        <strain evidence="2 3">NI907</strain>
    </source>
</reference>
<dbReference type="RefSeq" id="XP_030979058.1">
    <property type="nucleotide sequence ID" value="XM_031128824.1"/>
</dbReference>
<dbReference type="Proteomes" id="UP000515153">
    <property type="component" value="Chromosome V"/>
</dbReference>
<accession>A0A6P8AVV4</accession>
<proteinExistence type="predicted"/>